<proteinExistence type="predicted"/>
<sequence length="327" mass="36474">MVLRDQLYVVYGDRGHELLIAGVGKVIPECLGGVGGKGGSASLAEALTTLSLFITLTERELGFIIEGRGSNFGTLYFVRDPDTSLDSCRMAADRPASAEVDHVITSVKPQHVVKKVGGRKSWLYSSRLGDREVFVKVEVQNELRQSEIDIMQKLLDNNVPHTARMLHGFKFDSHNGFRTEVMVLEDHGLLLCKFFSYFDSRRRLNQDTVSAVVRQIITAIFGAYRAKILHRDVSAGNIVARMRNGEVEATLIDWGYARLVPVSHDPNSNPNNNMIVGTMAFRSLRMVNGCSGRIIIDEIESVFYVVCYGLVHVYANGRLGNIFWDMS</sequence>
<evidence type="ECO:0000313" key="2">
    <source>
        <dbReference type="Proteomes" id="UP001145114"/>
    </source>
</evidence>
<protein>
    <submittedName>
        <fullName evidence="1">Uncharacterized protein</fullName>
    </submittedName>
</protein>
<name>A0ACC1HYI5_9FUNG</name>
<gene>
    <name evidence="1" type="ORF">EV182_001977</name>
</gene>
<evidence type="ECO:0000313" key="1">
    <source>
        <dbReference type="EMBL" id="KAJ1679474.1"/>
    </source>
</evidence>
<accession>A0ACC1HYI5</accession>
<dbReference type="EMBL" id="JAMZIH010000360">
    <property type="protein sequence ID" value="KAJ1679474.1"/>
    <property type="molecule type" value="Genomic_DNA"/>
</dbReference>
<comment type="caution">
    <text evidence="1">The sequence shown here is derived from an EMBL/GenBank/DDBJ whole genome shotgun (WGS) entry which is preliminary data.</text>
</comment>
<keyword evidence="2" id="KW-1185">Reference proteome</keyword>
<reference evidence="1" key="1">
    <citation type="submission" date="2022-06" db="EMBL/GenBank/DDBJ databases">
        <title>Phylogenomic reconstructions and comparative analyses of Kickxellomycotina fungi.</title>
        <authorList>
            <person name="Reynolds N.K."/>
            <person name="Stajich J.E."/>
            <person name="Barry K."/>
            <person name="Grigoriev I.V."/>
            <person name="Crous P."/>
            <person name="Smith M.E."/>
        </authorList>
    </citation>
    <scope>NUCLEOTIDE SEQUENCE</scope>
    <source>
        <strain evidence="1">RSA 2271</strain>
    </source>
</reference>
<organism evidence="1 2">
    <name type="scientific">Spiromyces aspiralis</name>
    <dbReference type="NCBI Taxonomy" id="68401"/>
    <lineage>
        <taxon>Eukaryota</taxon>
        <taxon>Fungi</taxon>
        <taxon>Fungi incertae sedis</taxon>
        <taxon>Zoopagomycota</taxon>
        <taxon>Kickxellomycotina</taxon>
        <taxon>Kickxellomycetes</taxon>
        <taxon>Kickxellales</taxon>
        <taxon>Kickxellaceae</taxon>
        <taxon>Spiromyces</taxon>
    </lineage>
</organism>
<dbReference type="Proteomes" id="UP001145114">
    <property type="component" value="Unassembled WGS sequence"/>
</dbReference>